<gene>
    <name evidence="2" type="ORF">CIAN88_17210</name>
    <name evidence="3" type="ORF">G4D54_16355</name>
</gene>
<dbReference type="PANTHER" id="PTHR32502">
    <property type="entry name" value="N-ACETYLGALACTOSAMINE PERMEASE II COMPONENT-RELATED"/>
    <property type="match status" value="1"/>
</dbReference>
<evidence type="ECO:0000313" key="2">
    <source>
        <dbReference type="EMBL" id="KGJ52034.1"/>
    </source>
</evidence>
<feature type="transmembrane region" description="Helical" evidence="1">
    <location>
        <begin position="192"/>
        <end position="218"/>
    </location>
</feature>
<proteinExistence type="predicted"/>
<sequence>MKLTNNLSREDKKMINSICWRSLNAHCSRVGGQARQMAIGFLWQIMPALNRYYKDQPEKKKEALYRHVQFCNVSNAIYPFLAGLVASMEKENSEVDDFDTSSIVAIKAALMGPLAGIGDSLLFSVVRVIAAGIGISFALQGSILGPILFFLIYNGCTMALRFSLGYVGFISGSSFITNMYQNGTLKILTKCAGILGLIMVGAMTASTVKFTTAISIPIPGGEAVALQSSLDTLFLGLVPLLLTFGCKKLLDKNVNINWIMVGIFVLSLLMAAVHIV</sequence>
<feature type="transmembrane region" description="Helical" evidence="1">
    <location>
        <begin position="256"/>
        <end position="275"/>
    </location>
</feature>
<evidence type="ECO:0000313" key="5">
    <source>
        <dbReference type="Proteomes" id="UP000503330"/>
    </source>
</evidence>
<dbReference type="EMBL" id="JQIF01000089">
    <property type="protein sequence ID" value="KGJ52034.1"/>
    <property type="molecule type" value="Genomic_DNA"/>
</dbReference>
<feature type="transmembrane region" description="Helical" evidence="1">
    <location>
        <begin position="128"/>
        <end position="153"/>
    </location>
</feature>
<dbReference type="PANTHER" id="PTHR32502:SF23">
    <property type="entry name" value="TRANSPORT PROTEIN, PTS SYSTEM"/>
    <property type="match status" value="1"/>
</dbReference>
<evidence type="ECO:0000313" key="3">
    <source>
        <dbReference type="EMBL" id="QJA03899.1"/>
    </source>
</evidence>
<dbReference type="RefSeq" id="WP_002609500.1">
    <property type="nucleotide sequence ID" value="NZ_BAAACC010000002.1"/>
</dbReference>
<evidence type="ECO:0000313" key="4">
    <source>
        <dbReference type="Proteomes" id="UP000030008"/>
    </source>
</evidence>
<dbReference type="PROSITE" id="PS51108">
    <property type="entry name" value="PTS_EIID"/>
    <property type="match status" value="1"/>
</dbReference>
<dbReference type="InterPro" id="IPR004704">
    <property type="entry name" value="PTS_IID_man"/>
</dbReference>
<feature type="transmembrane region" description="Helical" evidence="1">
    <location>
        <begin position="224"/>
        <end position="244"/>
    </location>
</feature>
<dbReference type="GeneID" id="61927142"/>
<keyword evidence="1" id="KW-0472">Membrane</keyword>
<accession>A0A099I254</accession>
<feature type="transmembrane region" description="Helical" evidence="1">
    <location>
        <begin position="159"/>
        <end position="180"/>
    </location>
</feature>
<dbReference type="GO" id="GO:0005886">
    <property type="term" value="C:plasma membrane"/>
    <property type="evidence" value="ECO:0007669"/>
    <property type="project" value="TreeGrafter"/>
</dbReference>
<dbReference type="GO" id="GO:0009401">
    <property type="term" value="P:phosphoenolpyruvate-dependent sugar phosphotransferase system"/>
    <property type="evidence" value="ECO:0007669"/>
    <property type="project" value="InterPro"/>
</dbReference>
<evidence type="ECO:0000256" key="1">
    <source>
        <dbReference type="SAM" id="Phobius"/>
    </source>
</evidence>
<reference evidence="2 4" key="1">
    <citation type="submission" date="2014-08" db="EMBL/GenBank/DDBJ databases">
        <title>Clostridium innocuum, an unnegligible vancomycin-resistant pathogen causing extra-intestinal infections.</title>
        <authorList>
            <person name="Feng Y."/>
            <person name="Chiu C.-H."/>
        </authorList>
    </citation>
    <scope>NUCLEOTIDE SEQUENCE [LARGE SCALE GENOMIC DNA]</scope>
    <source>
        <strain evidence="2 4">AN88</strain>
    </source>
</reference>
<keyword evidence="1" id="KW-1133">Transmembrane helix</keyword>
<dbReference type="AlphaFoldDB" id="A0A099I254"/>
<organism evidence="2 4">
    <name type="scientific">Clostridium innocuum</name>
    <dbReference type="NCBI Taxonomy" id="1522"/>
    <lineage>
        <taxon>Bacteria</taxon>
        <taxon>Bacillati</taxon>
        <taxon>Bacillota</taxon>
        <taxon>Clostridia</taxon>
        <taxon>Eubacteriales</taxon>
        <taxon>Clostridiaceae</taxon>
        <taxon>Clostridium</taxon>
    </lineage>
</organism>
<protein>
    <submittedName>
        <fullName evidence="2">PTS mannnose transporter subunit IID</fullName>
    </submittedName>
    <submittedName>
        <fullName evidence="3">PTS system mannose/fructose/sorbose family transporter subunit IID</fullName>
    </submittedName>
</protein>
<dbReference type="EMBL" id="CP048838">
    <property type="protein sequence ID" value="QJA03899.1"/>
    <property type="molecule type" value="Genomic_DNA"/>
</dbReference>
<name>A0A099I254_CLOIN</name>
<keyword evidence="1" id="KW-0812">Transmembrane</keyword>
<dbReference type="InterPro" id="IPR050303">
    <property type="entry name" value="GatZ_KbaZ_carbometab"/>
</dbReference>
<dbReference type="Proteomes" id="UP000503330">
    <property type="component" value="Chromosome"/>
</dbReference>
<reference evidence="3 5" key="2">
    <citation type="submission" date="2020-02" db="EMBL/GenBank/DDBJ databases">
        <authorList>
            <person name="Kociolek L.K."/>
            <person name="Ozer E.A."/>
        </authorList>
    </citation>
    <scope>NUCLEOTIDE SEQUENCE [LARGE SCALE GENOMIC DNA]</scope>
    <source>
        <strain evidence="3 5">ATCC 14501</strain>
    </source>
</reference>
<dbReference type="Proteomes" id="UP000030008">
    <property type="component" value="Unassembled WGS sequence"/>
</dbReference>
<dbReference type="Pfam" id="PF03613">
    <property type="entry name" value="EIID-AGA"/>
    <property type="match status" value="1"/>
</dbReference>